<dbReference type="Proteomes" id="UP000486351">
    <property type="component" value="Unassembled WGS sequence"/>
</dbReference>
<dbReference type="EMBL" id="QXFY01000084">
    <property type="protein sequence ID" value="KAE9357979.1"/>
    <property type="molecule type" value="Genomic_DNA"/>
</dbReference>
<evidence type="ECO:0000313" key="1">
    <source>
        <dbReference type="EMBL" id="KAE9357979.1"/>
    </source>
</evidence>
<dbReference type="AlphaFoldDB" id="A0A6G0SFS5"/>
<sequence>MAVGGDRSLLHLREAGVGAPTPPFRYYGHVKTDRSGYAKDVVTAKDFKTVNKKKVMVPPQGTIKLAQNKQIPQLTAAMWVDRTPVDLLSSGGSRKNSTVSKYYVH</sequence>
<name>A0A6G0SFS5_9STRA</name>
<reference evidence="1 2" key="1">
    <citation type="submission" date="2018-09" db="EMBL/GenBank/DDBJ databases">
        <title>Genomic investigation of the strawberry pathogen Phytophthora fragariae indicates pathogenicity is determined by transcriptional variation in three key races.</title>
        <authorList>
            <person name="Adams T.M."/>
            <person name="Armitage A.D."/>
            <person name="Sobczyk M.K."/>
            <person name="Bates H.J."/>
            <person name="Dunwell J.M."/>
            <person name="Nellist C.F."/>
            <person name="Harrison R.J."/>
        </authorList>
    </citation>
    <scope>NUCLEOTIDE SEQUENCE [LARGE SCALE GENOMIC DNA]</scope>
    <source>
        <strain evidence="1 2">NOV-77</strain>
    </source>
</reference>
<gene>
    <name evidence="1" type="ORF">PF008_g2887</name>
</gene>
<protein>
    <submittedName>
        <fullName evidence="1">Uncharacterized protein</fullName>
    </submittedName>
</protein>
<evidence type="ECO:0000313" key="2">
    <source>
        <dbReference type="Proteomes" id="UP000486351"/>
    </source>
</evidence>
<proteinExistence type="predicted"/>
<comment type="caution">
    <text evidence="1">The sequence shown here is derived from an EMBL/GenBank/DDBJ whole genome shotgun (WGS) entry which is preliminary data.</text>
</comment>
<organism evidence="1 2">
    <name type="scientific">Phytophthora fragariae</name>
    <dbReference type="NCBI Taxonomy" id="53985"/>
    <lineage>
        <taxon>Eukaryota</taxon>
        <taxon>Sar</taxon>
        <taxon>Stramenopiles</taxon>
        <taxon>Oomycota</taxon>
        <taxon>Peronosporomycetes</taxon>
        <taxon>Peronosporales</taxon>
        <taxon>Peronosporaceae</taxon>
        <taxon>Phytophthora</taxon>
    </lineage>
</organism>
<accession>A0A6G0SFS5</accession>